<evidence type="ECO:0000313" key="1">
    <source>
        <dbReference type="EMBL" id="KKL60157.1"/>
    </source>
</evidence>
<dbReference type="AlphaFoldDB" id="A0A0F9GAG8"/>
<gene>
    <name evidence="1" type="ORF">LCGC14_2208100</name>
</gene>
<accession>A0A0F9GAG8</accession>
<protein>
    <submittedName>
        <fullName evidence="1">Uncharacterized protein</fullName>
    </submittedName>
</protein>
<comment type="caution">
    <text evidence="1">The sequence shown here is derived from an EMBL/GenBank/DDBJ whole genome shotgun (WGS) entry which is preliminary data.</text>
</comment>
<sequence length="174" mass="18216">MALTTIQTQFINKSSPVHNDYSLGSRLQFLSTDDSPVYGTTSGGFYIQQVTTAGTSNTTAQTATAFHGPHGLIYNTGTGYFTLAAPVPGCHLTWFHMGATSQFIRSCQSGNAATGPSFHVGTGTTYTHIEASPLGTGEALAGMSLDFYGLTSTLWLVASHTSDDALMTLTTSSG</sequence>
<reference evidence="1" key="1">
    <citation type="journal article" date="2015" name="Nature">
        <title>Complex archaea that bridge the gap between prokaryotes and eukaryotes.</title>
        <authorList>
            <person name="Spang A."/>
            <person name="Saw J.H."/>
            <person name="Jorgensen S.L."/>
            <person name="Zaremba-Niedzwiedzka K."/>
            <person name="Martijn J."/>
            <person name="Lind A.E."/>
            <person name="van Eijk R."/>
            <person name="Schleper C."/>
            <person name="Guy L."/>
            <person name="Ettema T.J."/>
        </authorList>
    </citation>
    <scope>NUCLEOTIDE SEQUENCE</scope>
</reference>
<organism evidence="1">
    <name type="scientific">marine sediment metagenome</name>
    <dbReference type="NCBI Taxonomy" id="412755"/>
    <lineage>
        <taxon>unclassified sequences</taxon>
        <taxon>metagenomes</taxon>
        <taxon>ecological metagenomes</taxon>
    </lineage>
</organism>
<dbReference type="EMBL" id="LAZR01029245">
    <property type="protein sequence ID" value="KKL60157.1"/>
    <property type="molecule type" value="Genomic_DNA"/>
</dbReference>
<name>A0A0F9GAG8_9ZZZZ</name>
<proteinExistence type="predicted"/>